<dbReference type="EMBL" id="JBDFQZ010000013">
    <property type="protein sequence ID" value="KAK9669657.1"/>
    <property type="molecule type" value="Genomic_DNA"/>
</dbReference>
<keyword evidence="2" id="KW-1185">Reference proteome</keyword>
<dbReference type="PANTHER" id="PTHR36773:SF1">
    <property type="entry name" value="EXPRESSED PROTEIN"/>
    <property type="match status" value="1"/>
</dbReference>
<evidence type="ECO:0000313" key="2">
    <source>
        <dbReference type="Proteomes" id="UP001443914"/>
    </source>
</evidence>
<sequence length="168" mass="18678">MAEISDDYSPEKTLITFTKPIPLLRVPIPAGPSDDPELGPYVLGFPNPTSFLTALTTTQSKLLEQCESGSRVGCSISASNKCTPPWWKRVDFKEREECEEREYKACLVGTTEKCAKFAEDKCSDPFRSARVRKIRGSGFGLFGLSGRDDEVGYVRGSEILRRKDESSI</sequence>
<name>A0AAW1H410_SAPOF</name>
<dbReference type="Proteomes" id="UP001443914">
    <property type="component" value="Unassembled WGS sequence"/>
</dbReference>
<protein>
    <submittedName>
        <fullName evidence="1">Uncharacterized protein</fullName>
    </submittedName>
</protein>
<proteinExistence type="predicted"/>
<gene>
    <name evidence="1" type="ORF">RND81_13G146500</name>
</gene>
<organism evidence="1 2">
    <name type="scientific">Saponaria officinalis</name>
    <name type="common">Common soapwort</name>
    <name type="synonym">Lychnis saponaria</name>
    <dbReference type="NCBI Taxonomy" id="3572"/>
    <lineage>
        <taxon>Eukaryota</taxon>
        <taxon>Viridiplantae</taxon>
        <taxon>Streptophyta</taxon>
        <taxon>Embryophyta</taxon>
        <taxon>Tracheophyta</taxon>
        <taxon>Spermatophyta</taxon>
        <taxon>Magnoliopsida</taxon>
        <taxon>eudicotyledons</taxon>
        <taxon>Gunneridae</taxon>
        <taxon>Pentapetalae</taxon>
        <taxon>Caryophyllales</taxon>
        <taxon>Caryophyllaceae</taxon>
        <taxon>Caryophylleae</taxon>
        <taxon>Saponaria</taxon>
    </lineage>
</organism>
<dbReference type="AlphaFoldDB" id="A0AAW1H410"/>
<reference evidence="1" key="1">
    <citation type="submission" date="2024-03" db="EMBL/GenBank/DDBJ databases">
        <title>WGS assembly of Saponaria officinalis var. Norfolk2.</title>
        <authorList>
            <person name="Jenkins J."/>
            <person name="Shu S."/>
            <person name="Grimwood J."/>
            <person name="Barry K."/>
            <person name="Goodstein D."/>
            <person name="Schmutz J."/>
            <person name="Leebens-Mack J."/>
            <person name="Osbourn A."/>
        </authorList>
    </citation>
    <scope>NUCLEOTIDE SEQUENCE [LARGE SCALE GENOMIC DNA]</scope>
    <source>
        <strain evidence="1">JIC</strain>
    </source>
</reference>
<comment type="caution">
    <text evidence="1">The sequence shown here is derived from an EMBL/GenBank/DDBJ whole genome shotgun (WGS) entry which is preliminary data.</text>
</comment>
<dbReference type="PANTHER" id="PTHR36773">
    <property type="entry name" value="EXPRESSED PROTEIN"/>
    <property type="match status" value="1"/>
</dbReference>
<dbReference type="GO" id="GO:0009536">
    <property type="term" value="C:plastid"/>
    <property type="evidence" value="ECO:0007669"/>
    <property type="project" value="TreeGrafter"/>
</dbReference>
<evidence type="ECO:0000313" key="1">
    <source>
        <dbReference type="EMBL" id="KAK9669657.1"/>
    </source>
</evidence>
<accession>A0AAW1H410</accession>